<comment type="caution">
    <text evidence="1">The sequence shown here is derived from an EMBL/GenBank/DDBJ whole genome shotgun (WGS) entry which is preliminary data.</text>
</comment>
<reference evidence="1 2" key="1">
    <citation type="submission" date="2020-08" db="EMBL/GenBank/DDBJ databases">
        <title>The Agave Microbiome: Exploring the role of microbial communities in plant adaptations to desert environments.</title>
        <authorList>
            <person name="Partida-Martinez L.P."/>
        </authorList>
    </citation>
    <scope>NUCLEOTIDE SEQUENCE [LARGE SCALE GENOMIC DNA]</scope>
    <source>
        <strain evidence="1 2">AS3.12</strain>
    </source>
</reference>
<dbReference type="EMBL" id="JACHBU010000001">
    <property type="protein sequence ID" value="MBB6507406.1"/>
    <property type="molecule type" value="Genomic_DNA"/>
</dbReference>
<organism evidence="1 2">
    <name type="scientific">Rhizobium soli</name>
    <dbReference type="NCBI Taxonomy" id="424798"/>
    <lineage>
        <taxon>Bacteria</taxon>
        <taxon>Pseudomonadati</taxon>
        <taxon>Pseudomonadota</taxon>
        <taxon>Alphaproteobacteria</taxon>
        <taxon>Hyphomicrobiales</taxon>
        <taxon>Rhizobiaceae</taxon>
        <taxon>Rhizobium/Agrobacterium group</taxon>
        <taxon>Rhizobium</taxon>
    </lineage>
</organism>
<evidence type="ECO:0000313" key="2">
    <source>
        <dbReference type="Proteomes" id="UP000585437"/>
    </source>
</evidence>
<protein>
    <submittedName>
        <fullName evidence="1">Uncharacterized protein</fullName>
    </submittedName>
</protein>
<dbReference type="AlphaFoldDB" id="A0A7X0MQL3"/>
<gene>
    <name evidence="1" type="ORF">F4695_000725</name>
</gene>
<dbReference type="Proteomes" id="UP000585437">
    <property type="component" value="Unassembled WGS sequence"/>
</dbReference>
<accession>A0A7X0MQL3</accession>
<evidence type="ECO:0000313" key="1">
    <source>
        <dbReference type="EMBL" id="MBB6507406.1"/>
    </source>
</evidence>
<name>A0A7X0MQL3_9HYPH</name>
<keyword evidence="2" id="KW-1185">Reference proteome</keyword>
<proteinExistence type="predicted"/>
<dbReference type="RefSeq" id="WP_184653855.1">
    <property type="nucleotide sequence ID" value="NZ_JACHBU010000001.1"/>
</dbReference>
<sequence>MPGAFKSIFVLAFDLDERGQTVPAFAVREAQDETAAIDEARKLGDQHAGVVVWKREASPAVGEEGEPVVIFQTGTIGDFN</sequence>